<protein>
    <submittedName>
        <fullName evidence="1">Uncharacterized protein</fullName>
    </submittedName>
</protein>
<evidence type="ECO:0000313" key="2">
    <source>
        <dbReference type="Proteomes" id="UP000728185"/>
    </source>
</evidence>
<dbReference type="EMBL" id="LUCM01008248">
    <property type="protein sequence ID" value="KAA0188723.1"/>
    <property type="molecule type" value="Genomic_DNA"/>
</dbReference>
<accession>A0A8E0RVA4</accession>
<sequence>MNWIRSNINFLPCQPSPLRSLKKLLPQLKFTKRKWIR</sequence>
<evidence type="ECO:0000313" key="1">
    <source>
        <dbReference type="EMBL" id="KAA0188723.1"/>
    </source>
</evidence>
<dbReference type="Proteomes" id="UP000728185">
    <property type="component" value="Unassembled WGS sequence"/>
</dbReference>
<proteinExistence type="predicted"/>
<reference evidence="1" key="1">
    <citation type="submission" date="2019-05" db="EMBL/GenBank/DDBJ databases">
        <title>Annotation for the trematode Fasciolopsis buski.</title>
        <authorList>
            <person name="Choi Y.-J."/>
        </authorList>
    </citation>
    <scope>NUCLEOTIDE SEQUENCE</scope>
    <source>
        <strain evidence="1">HT</strain>
        <tissue evidence="1">Whole worm</tissue>
    </source>
</reference>
<organism evidence="1 2">
    <name type="scientific">Fasciolopsis buskii</name>
    <dbReference type="NCBI Taxonomy" id="27845"/>
    <lineage>
        <taxon>Eukaryota</taxon>
        <taxon>Metazoa</taxon>
        <taxon>Spiralia</taxon>
        <taxon>Lophotrochozoa</taxon>
        <taxon>Platyhelminthes</taxon>
        <taxon>Trematoda</taxon>
        <taxon>Digenea</taxon>
        <taxon>Plagiorchiida</taxon>
        <taxon>Echinostomata</taxon>
        <taxon>Echinostomatoidea</taxon>
        <taxon>Fasciolidae</taxon>
        <taxon>Fasciolopsis</taxon>
    </lineage>
</organism>
<dbReference type="AlphaFoldDB" id="A0A8E0RVA4"/>
<name>A0A8E0RVA4_9TREM</name>
<comment type="caution">
    <text evidence="1">The sequence shown here is derived from an EMBL/GenBank/DDBJ whole genome shotgun (WGS) entry which is preliminary data.</text>
</comment>
<gene>
    <name evidence="1" type="ORF">FBUS_11414</name>
</gene>
<keyword evidence="2" id="KW-1185">Reference proteome</keyword>